<dbReference type="AlphaFoldDB" id="A0A8C6XDL6"/>
<evidence type="ECO:0000313" key="9">
    <source>
        <dbReference type="Proteomes" id="UP000694559"/>
    </source>
</evidence>
<keyword evidence="9" id="KW-1185">Reference proteome</keyword>
<dbReference type="Ensembl" id="ENSNNAT00000013338.1">
    <property type="protein sequence ID" value="ENSNNAP00000012747.1"/>
    <property type="gene ID" value="ENSNNAG00000008591.1"/>
</dbReference>
<sequence length="62" mass="7145">MRGLEAITYEEQLQELEKPGSCPKLPPGRITICTLYCRYDWQCPRREKCCTYGCTAVCKDPV</sequence>
<dbReference type="PANTHER" id="PTHR19441:SF30">
    <property type="entry name" value="ELAFIN"/>
    <property type="match status" value="1"/>
</dbReference>
<dbReference type="OMA" id="DSPGICL"/>
<dbReference type="InterPro" id="IPR050514">
    <property type="entry name" value="WAP_four-disulfide_core"/>
</dbReference>
<evidence type="ECO:0000256" key="1">
    <source>
        <dbReference type="ARBA" id="ARBA00002473"/>
    </source>
</evidence>
<evidence type="ECO:0000256" key="6">
    <source>
        <dbReference type="ARBA" id="ARBA00035122"/>
    </source>
</evidence>
<dbReference type="FunFam" id="4.10.75.10:FF:000001">
    <property type="entry name" value="Anosmin 1"/>
    <property type="match status" value="1"/>
</dbReference>
<dbReference type="Pfam" id="PF00095">
    <property type="entry name" value="WAP"/>
    <property type="match status" value="1"/>
</dbReference>
<keyword evidence="2" id="KW-0929">Antimicrobial</keyword>
<dbReference type="Ensembl" id="ENSNNAT00000024221.1">
    <property type="protein sequence ID" value="ENSNNAP00000023113.1"/>
    <property type="gene ID" value="ENSNNAG00000015239.1"/>
</dbReference>
<dbReference type="GO" id="GO:0019731">
    <property type="term" value="P:antibacterial humoral response"/>
    <property type="evidence" value="ECO:0007669"/>
    <property type="project" value="TreeGrafter"/>
</dbReference>
<evidence type="ECO:0000256" key="5">
    <source>
        <dbReference type="ARBA" id="ARBA00023157"/>
    </source>
</evidence>
<proteinExistence type="inferred from homology"/>
<organism evidence="8 9">
    <name type="scientific">Naja naja</name>
    <name type="common">Indian cobra</name>
    <dbReference type="NCBI Taxonomy" id="35670"/>
    <lineage>
        <taxon>Eukaryota</taxon>
        <taxon>Metazoa</taxon>
        <taxon>Chordata</taxon>
        <taxon>Craniata</taxon>
        <taxon>Vertebrata</taxon>
        <taxon>Euteleostomi</taxon>
        <taxon>Lepidosauria</taxon>
        <taxon>Squamata</taxon>
        <taxon>Bifurcata</taxon>
        <taxon>Unidentata</taxon>
        <taxon>Episquamata</taxon>
        <taxon>Toxicofera</taxon>
        <taxon>Serpentes</taxon>
        <taxon>Colubroidea</taxon>
        <taxon>Elapidae</taxon>
        <taxon>Elapinae</taxon>
        <taxon>Naja</taxon>
    </lineage>
</organism>
<dbReference type="Ensembl" id="ENSNNAT00000024204.1">
    <property type="protein sequence ID" value="ENSNNAP00000023096.1"/>
    <property type="gene ID" value="ENSNNAG00000015228.1"/>
</dbReference>
<reference evidence="8" key="1">
    <citation type="submission" date="2025-05" db="UniProtKB">
        <authorList>
            <consortium name="Ensembl"/>
        </authorList>
    </citation>
    <scope>IDENTIFICATION</scope>
</reference>
<evidence type="ECO:0000256" key="4">
    <source>
        <dbReference type="ARBA" id="ARBA00023022"/>
    </source>
</evidence>
<comment type="function">
    <text evidence="1">Damages membranes of susceptible bacteria. Has no hemolytic activity. Not toxic to mice. Does not inhibit the proteinases elastase and cathepsin G.</text>
</comment>
<evidence type="ECO:0000256" key="3">
    <source>
        <dbReference type="ARBA" id="ARBA00022729"/>
    </source>
</evidence>
<dbReference type="GO" id="GO:0004867">
    <property type="term" value="F:serine-type endopeptidase inhibitor activity"/>
    <property type="evidence" value="ECO:0007669"/>
    <property type="project" value="TreeGrafter"/>
</dbReference>
<dbReference type="PANTHER" id="PTHR19441">
    <property type="entry name" value="WHEY ACDIC PROTEIN WAP"/>
    <property type="match status" value="1"/>
</dbReference>
<evidence type="ECO:0000259" key="7">
    <source>
        <dbReference type="PROSITE" id="PS51390"/>
    </source>
</evidence>
<name>A0A8C6XDL6_NAJNA</name>
<dbReference type="Ensembl" id="ENSNNAT00000013433.1">
    <property type="protein sequence ID" value="ENSNNAP00000012838.1"/>
    <property type="gene ID" value="ENSNNAG00000008650.1"/>
</dbReference>
<dbReference type="GO" id="GO:0005615">
    <property type="term" value="C:extracellular space"/>
    <property type="evidence" value="ECO:0007669"/>
    <property type="project" value="TreeGrafter"/>
</dbReference>
<dbReference type="GeneTree" id="ENSGT01010000227971"/>
<keyword evidence="4" id="KW-0044">Antibiotic</keyword>
<dbReference type="SUPFAM" id="SSF57256">
    <property type="entry name" value="Elafin-like"/>
    <property type="match status" value="1"/>
</dbReference>
<dbReference type="InterPro" id="IPR036645">
    <property type="entry name" value="Elafin-like_sf"/>
</dbReference>
<dbReference type="GO" id="GO:0045087">
    <property type="term" value="P:innate immune response"/>
    <property type="evidence" value="ECO:0007669"/>
    <property type="project" value="TreeGrafter"/>
</dbReference>
<evidence type="ECO:0000256" key="2">
    <source>
        <dbReference type="ARBA" id="ARBA00022529"/>
    </source>
</evidence>
<keyword evidence="5" id="KW-1015">Disulfide bond</keyword>
<dbReference type="SMART" id="SM00217">
    <property type="entry name" value="WAP"/>
    <property type="match status" value="1"/>
</dbReference>
<evidence type="ECO:0000313" key="8">
    <source>
        <dbReference type="Ensembl" id="ENSNNAP00000012838.1"/>
    </source>
</evidence>
<comment type="similarity">
    <text evidence="6">Belongs to the venom waprin family.</text>
</comment>
<dbReference type="OrthoDB" id="9029120at2759"/>
<dbReference type="PRINTS" id="PR00003">
    <property type="entry name" value="4DISULPHCORE"/>
</dbReference>
<feature type="domain" description="WAP" evidence="7">
    <location>
        <begin position="15"/>
        <end position="62"/>
    </location>
</feature>
<dbReference type="Gene3D" id="4.10.75.10">
    <property type="entry name" value="Elafin-like"/>
    <property type="match status" value="1"/>
</dbReference>
<protein>
    <recommendedName>
        <fullName evidence="7">WAP domain-containing protein</fullName>
    </recommendedName>
</protein>
<accession>A0A8C6XDL6</accession>
<dbReference type="PROSITE" id="PS51390">
    <property type="entry name" value="WAP"/>
    <property type="match status" value="1"/>
</dbReference>
<dbReference type="InterPro" id="IPR008197">
    <property type="entry name" value="WAP_dom"/>
</dbReference>
<keyword evidence="3" id="KW-0732">Signal</keyword>
<dbReference type="Proteomes" id="UP000694559">
    <property type="component" value="Unplaced"/>
</dbReference>